<keyword evidence="2" id="KW-0812">Transmembrane</keyword>
<feature type="transmembrane region" description="Helical" evidence="2">
    <location>
        <begin position="31"/>
        <end position="49"/>
    </location>
</feature>
<feature type="compositionally biased region" description="Basic and acidic residues" evidence="1">
    <location>
        <begin position="1"/>
        <end position="13"/>
    </location>
</feature>
<dbReference type="CDD" id="cd12797">
    <property type="entry name" value="M23_peptidase"/>
    <property type="match status" value="1"/>
</dbReference>
<accession>K1RIB3</accession>
<reference evidence="4" key="1">
    <citation type="journal article" date="2013" name="Environ. Microbiol.">
        <title>Microbiota from the distal guts of lean and obese adolescents exhibit partial functional redundancy besides clear differences in community structure.</title>
        <authorList>
            <person name="Ferrer M."/>
            <person name="Ruiz A."/>
            <person name="Lanza F."/>
            <person name="Haange S.B."/>
            <person name="Oberbach A."/>
            <person name="Till H."/>
            <person name="Bargiela R."/>
            <person name="Campoy C."/>
            <person name="Segura M.T."/>
            <person name="Richter M."/>
            <person name="von Bergen M."/>
            <person name="Seifert J."/>
            <person name="Suarez A."/>
        </authorList>
    </citation>
    <scope>NUCLEOTIDE SEQUENCE</scope>
</reference>
<dbReference type="Gene3D" id="2.70.70.10">
    <property type="entry name" value="Glucose Permease (Domain IIA)"/>
    <property type="match status" value="1"/>
</dbReference>
<gene>
    <name evidence="4" type="ORF">OBE_17023</name>
</gene>
<dbReference type="Pfam" id="PF01551">
    <property type="entry name" value="Peptidase_M23"/>
    <property type="match status" value="1"/>
</dbReference>
<protein>
    <submittedName>
        <fullName evidence="4">Stage IV sporulation protein FA</fullName>
    </submittedName>
</protein>
<comment type="caution">
    <text evidence="4">The sequence shown here is derived from an EMBL/GenBank/DDBJ whole genome shotgun (WGS) entry which is preliminary data.</text>
</comment>
<name>K1RIB3_9ZZZZ</name>
<dbReference type="SUPFAM" id="SSF51261">
    <property type="entry name" value="Duplicated hybrid motif"/>
    <property type="match status" value="1"/>
</dbReference>
<dbReference type="EMBL" id="AJWZ01011458">
    <property type="protein sequence ID" value="EKC45188.1"/>
    <property type="molecule type" value="Genomic_DNA"/>
</dbReference>
<feature type="region of interest" description="Disordered" evidence="1">
    <location>
        <begin position="1"/>
        <end position="20"/>
    </location>
</feature>
<evidence type="ECO:0000259" key="3">
    <source>
        <dbReference type="Pfam" id="PF01551"/>
    </source>
</evidence>
<dbReference type="AlphaFoldDB" id="K1RIB3"/>
<dbReference type="InterPro" id="IPR016047">
    <property type="entry name" value="M23ase_b-sheet_dom"/>
</dbReference>
<evidence type="ECO:0000313" key="4">
    <source>
        <dbReference type="EMBL" id="EKC45188.1"/>
    </source>
</evidence>
<sequence length="199" mass="23404">MNIDDYRKQRSDSTKNSVNNYKKPRKMLHSFINRILLTIIVFLIGMIFTKNSATNKKIISEHIYEESIHFSNFKKIYNKYFGKYIGEVEETKQVFTEKLSYSKESVYKDGVKLTVSDNYLVPALESGIVIFIGNKEGYDNTVIIEQINGIDVWYSNITEKNIKMYDYVKKGDLIGEAKDKKIYLLFEEKGKFLDYKKYI</sequence>
<proteinExistence type="predicted"/>
<dbReference type="InterPro" id="IPR011055">
    <property type="entry name" value="Dup_hybrid_motif"/>
</dbReference>
<keyword evidence="2" id="KW-0472">Membrane</keyword>
<evidence type="ECO:0000256" key="1">
    <source>
        <dbReference type="SAM" id="MobiDB-lite"/>
    </source>
</evidence>
<feature type="domain" description="M23ase beta-sheet core" evidence="3">
    <location>
        <begin position="108"/>
        <end position="180"/>
    </location>
</feature>
<evidence type="ECO:0000256" key="2">
    <source>
        <dbReference type="SAM" id="Phobius"/>
    </source>
</evidence>
<keyword evidence="2" id="KW-1133">Transmembrane helix</keyword>
<organism evidence="4">
    <name type="scientific">human gut metagenome</name>
    <dbReference type="NCBI Taxonomy" id="408170"/>
    <lineage>
        <taxon>unclassified sequences</taxon>
        <taxon>metagenomes</taxon>
        <taxon>organismal metagenomes</taxon>
    </lineage>
</organism>